<reference evidence="2 3" key="1">
    <citation type="submission" date="2020-08" db="EMBL/GenBank/DDBJ databases">
        <title>Edaphobacter telluris sp. nov. and Acidobacterium dinghuensis sp. nov., two acidobacteria isolated from forest soil.</title>
        <authorList>
            <person name="Fu J."/>
            <person name="Qiu L."/>
        </authorList>
    </citation>
    <scope>NUCLEOTIDE SEQUENCE [LARGE SCALE GENOMIC DNA]</scope>
    <source>
        <strain evidence="2">4Y35</strain>
    </source>
</reference>
<dbReference type="Gene3D" id="1.25.40.10">
    <property type="entry name" value="Tetratricopeptide repeat domain"/>
    <property type="match status" value="2"/>
</dbReference>
<evidence type="ECO:0000313" key="3">
    <source>
        <dbReference type="Proteomes" id="UP000515312"/>
    </source>
</evidence>
<accession>A0A7G8BCQ0</accession>
<dbReference type="NCBIfam" id="NF047558">
    <property type="entry name" value="TPR_END_plus"/>
    <property type="match status" value="1"/>
</dbReference>
<dbReference type="RefSeq" id="WP_186740129.1">
    <property type="nucleotide sequence ID" value="NZ_CP060394.1"/>
</dbReference>
<feature type="region of interest" description="Disordered" evidence="1">
    <location>
        <begin position="1"/>
        <end position="21"/>
    </location>
</feature>
<sequence>MQDTTQAPGTRRTARAATEKTRPIVDKAHEQALQHYQSAVQLMQEGKFEKARAAFEKLIPHAPPELLERSKVYLAACERNAKRSELAFSTLGEQYDYAISLLNTGDYEDARDQLEGILKKDAKADFAHYGLAVLDSMTGQAEECLEHLIAAIELNPQNRIQARSDSDFQDMADDPRFTELLYPETS</sequence>
<dbReference type="KEGG" id="adin:H7849_14160"/>
<dbReference type="Proteomes" id="UP000515312">
    <property type="component" value="Chromosome"/>
</dbReference>
<dbReference type="Pfam" id="PF07721">
    <property type="entry name" value="TPR_4"/>
    <property type="match status" value="1"/>
</dbReference>
<keyword evidence="3" id="KW-1185">Reference proteome</keyword>
<dbReference type="InterPro" id="IPR011717">
    <property type="entry name" value="TPR-4"/>
</dbReference>
<proteinExistence type="predicted"/>
<dbReference type="AlphaFoldDB" id="A0A7G8BCQ0"/>
<evidence type="ECO:0000256" key="1">
    <source>
        <dbReference type="SAM" id="MobiDB-lite"/>
    </source>
</evidence>
<gene>
    <name evidence="2" type="ORF">H7849_14160</name>
</gene>
<evidence type="ECO:0000313" key="2">
    <source>
        <dbReference type="EMBL" id="QNI30320.1"/>
    </source>
</evidence>
<feature type="compositionally biased region" description="Low complexity" evidence="1">
    <location>
        <begin position="1"/>
        <end position="11"/>
    </location>
</feature>
<dbReference type="SUPFAM" id="SSF48452">
    <property type="entry name" value="TPR-like"/>
    <property type="match status" value="1"/>
</dbReference>
<dbReference type="EMBL" id="CP060394">
    <property type="protein sequence ID" value="QNI30320.1"/>
    <property type="molecule type" value="Genomic_DNA"/>
</dbReference>
<protein>
    <submittedName>
        <fullName evidence="2">Tetratricopeptide repeat protein</fullName>
    </submittedName>
</protein>
<organism evidence="2 3">
    <name type="scientific">Alloacidobacterium dinghuense</name>
    <dbReference type="NCBI Taxonomy" id="2763107"/>
    <lineage>
        <taxon>Bacteria</taxon>
        <taxon>Pseudomonadati</taxon>
        <taxon>Acidobacteriota</taxon>
        <taxon>Terriglobia</taxon>
        <taxon>Terriglobales</taxon>
        <taxon>Acidobacteriaceae</taxon>
        <taxon>Alloacidobacterium</taxon>
    </lineage>
</organism>
<dbReference type="InterPro" id="IPR011990">
    <property type="entry name" value="TPR-like_helical_dom_sf"/>
</dbReference>
<name>A0A7G8BCQ0_9BACT</name>